<evidence type="ECO:0000259" key="1">
    <source>
        <dbReference type="Pfam" id="PF19054"/>
    </source>
</evidence>
<keyword evidence="3" id="KW-1185">Reference proteome</keyword>
<dbReference type="Proteomes" id="UP001432401">
    <property type="component" value="Unassembled WGS sequence"/>
</dbReference>
<comment type="caution">
    <text evidence="2">The sequence shown here is derived from an EMBL/GenBank/DDBJ whole genome shotgun (WGS) entry which is preliminary data.</text>
</comment>
<proteinExistence type="predicted"/>
<sequence>MAEFAELEMKAQAIYEFQVQALPGLTQTKNYMSALLDAAWPPLGVAEADRIRNGRLERQAVFKREPPPMCVFIVEEVAFRRDVGGSEVMKEQLDHLLRLAKDPFVQIQCVPTARGAHSAMDGSFVVLEMSEAESLVYAEVPGAGHVIVDAQTVANSQRKFGALRSQALPHEETVRFIEVRRGHLDD</sequence>
<dbReference type="Pfam" id="PF19054">
    <property type="entry name" value="DUF5753"/>
    <property type="match status" value="1"/>
</dbReference>
<dbReference type="EMBL" id="JBEQNB010000017">
    <property type="protein sequence ID" value="MES0837439.1"/>
    <property type="molecule type" value="Genomic_DNA"/>
</dbReference>
<dbReference type="InterPro" id="IPR043917">
    <property type="entry name" value="DUF5753"/>
</dbReference>
<dbReference type="RefSeq" id="WP_352986316.1">
    <property type="nucleotide sequence ID" value="NZ_JBEQNA010000016.1"/>
</dbReference>
<accession>A0ABV2A2M8</accession>
<evidence type="ECO:0000313" key="2">
    <source>
        <dbReference type="EMBL" id="MES0837439.1"/>
    </source>
</evidence>
<reference evidence="2 3" key="1">
    <citation type="submission" date="2024-06" db="EMBL/GenBank/DDBJ databases">
        <authorList>
            <person name="Bataeva Y.V."/>
            <person name="Grigorian L.N."/>
            <person name="Solomentsev V.I."/>
        </authorList>
    </citation>
    <scope>NUCLEOTIDE SEQUENCE [LARGE SCALE GENOMIC DNA]</scope>
    <source>
        <strain evidence="3">SCPM-O-B-12605 (RCAM04882)</strain>
    </source>
</reference>
<gene>
    <name evidence="2" type="ORF">ABUK86_26915</name>
</gene>
<feature type="domain" description="DUF5753" evidence="1">
    <location>
        <begin position="2"/>
        <end position="178"/>
    </location>
</feature>
<evidence type="ECO:0000313" key="3">
    <source>
        <dbReference type="Proteomes" id="UP001432401"/>
    </source>
</evidence>
<protein>
    <submittedName>
        <fullName evidence="2">DUF5753 domain-containing protein</fullName>
    </submittedName>
</protein>
<organism evidence="2 3">
    <name type="scientific">Nocardiopsis tropica</name>
    <dbReference type="NCBI Taxonomy" id="109330"/>
    <lineage>
        <taxon>Bacteria</taxon>
        <taxon>Bacillati</taxon>
        <taxon>Actinomycetota</taxon>
        <taxon>Actinomycetes</taxon>
        <taxon>Streptosporangiales</taxon>
        <taxon>Nocardiopsidaceae</taxon>
        <taxon>Nocardiopsis</taxon>
    </lineage>
</organism>
<name>A0ABV2A2M8_9ACTN</name>